<evidence type="ECO:0000313" key="1">
    <source>
        <dbReference type="EMBL" id="GHH87086.1"/>
    </source>
</evidence>
<dbReference type="InterPro" id="IPR027417">
    <property type="entry name" value="P-loop_NTPase"/>
</dbReference>
<dbReference type="Gene3D" id="3.40.50.300">
    <property type="entry name" value="P-loop containing nucleotide triphosphate hydrolases"/>
    <property type="match status" value="1"/>
</dbReference>
<dbReference type="Proteomes" id="UP000603227">
    <property type="component" value="Unassembled WGS sequence"/>
</dbReference>
<gene>
    <name evidence="1" type="ORF">GCM10017771_26840</name>
</gene>
<comment type="caution">
    <text evidence="1">The sequence shown here is derived from an EMBL/GenBank/DDBJ whole genome shotgun (WGS) entry which is preliminary data.</text>
</comment>
<reference evidence="1" key="1">
    <citation type="journal article" date="2014" name="Int. J. Syst. Evol. Microbiol.">
        <title>Complete genome sequence of Corynebacterium casei LMG S-19264T (=DSM 44701T), isolated from a smear-ripened cheese.</title>
        <authorList>
            <consortium name="US DOE Joint Genome Institute (JGI-PGF)"/>
            <person name="Walter F."/>
            <person name="Albersmeier A."/>
            <person name="Kalinowski J."/>
            <person name="Ruckert C."/>
        </authorList>
    </citation>
    <scope>NUCLEOTIDE SEQUENCE</scope>
    <source>
        <strain evidence="1">CGMCC 4.7403</strain>
    </source>
</reference>
<reference evidence="1" key="2">
    <citation type="submission" date="2020-09" db="EMBL/GenBank/DDBJ databases">
        <authorList>
            <person name="Sun Q."/>
            <person name="Zhou Y."/>
        </authorList>
    </citation>
    <scope>NUCLEOTIDE SEQUENCE</scope>
    <source>
        <strain evidence="1">CGMCC 4.7403</strain>
    </source>
</reference>
<dbReference type="EMBL" id="BNAT01000007">
    <property type="protein sequence ID" value="GHH87086.1"/>
    <property type="molecule type" value="Genomic_DNA"/>
</dbReference>
<protein>
    <submittedName>
        <fullName evidence="1">Uncharacterized protein</fullName>
    </submittedName>
</protein>
<proteinExistence type="predicted"/>
<name>A0A919L8Y7_9ACTN</name>
<dbReference type="AlphaFoldDB" id="A0A919L8Y7"/>
<organism evidence="1 2">
    <name type="scientific">Streptomyces capitiformicae</name>
    <dbReference type="NCBI Taxonomy" id="2014920"/>
    <lineage>
        <taxon>Bacteria</taxon>
        <taxon>Bacillati</taxon>
        <taxon>Actinomycetota</taxon>
        <taxon>Actinomycetes</taxon>
        <taxon>Kitasatosporales</taxon>
        <taxon>Streptomycetaceae</taxon>
        <taxon>Streptomyces</taxon>
    </lineage>
</organism>
<keyword evidence="2" id="KW-1185">Reference proteome</keyword>
<evidence type="ECO:0000313" key="2">
    <source>
        <dbReference type="Proteomes" id="UP000603227"/>
    </source>
</evidence>
<dbReference type="SUPFAM" id="SSF52540">
    <property type="entry name" value="P-loop containing nucleoside triphosphate hydrolases"/>
    <property type="match status" value="1"/>
</dbReference>
<sequence>MPKGFEFPQHGIAIGIDEANLEPVFIDFDTDPFFLVFGESESGKTNLLRLIAKQIAERYTPSEARIVVGDYRRTMLEAVSEDHLLEHAPMTSANGDGVIREDHL</sequence>
<accession>A0A919L8Y7</accession>